<keyword evidence="2" id="KW-0597">Phosphoprotein</keyword>
<keyword evidence="7" id="KW-0677">Repeat</keyword>
<evidence type="ECO:0000256" key="12">
    <source>
        <dbReference type="ARBA" id="ARBA00023163"/>
    </source>
</evidence>
<evidence type="ECO:0000256" key="11">
    <source>
        <dbReference type="ARBA" id="ARBA00023015"/>
    </source>
</evidence>
<dbReference type="PROSITE" id="PS51543">
    <property type="entry name" value="FYRC"/>
    <property type="match status" value="1"/>
</dbReference>
<comment type="subcellular location">
    <subcellularLocation>
        <location evidence="1">Nucleus</location>
    </subcellularLocation>
</comment>
<evidence type="ECO:0000256" key="7">
    <source>
        <dbReference type="ARBA" id="ARBA00022737"/>
    </source>
</evidence>
<evidence type="ECO:0000256" key="1">
    <source>
        <dbReference type="ARBA" id="ARBA00004123"/>
    </source>
</evidence>
<dbReference type="InterPro" id="IPR034732">
    <property type="entry name" value="EPHD"/>
</dbReference>
<dbReference type="InterPro" id="IPR003616">
    <property type="entry name" value="Post-SET_dom"/>
</dbReference>
<keyword evidence="10" id="KW-0156">Chromatin regulator</keyword>
<keyword evidence="3" id="KW-0489">Methyltransferase</keyword>
<dbReference type="SMART" id="SM00746">
    <property type="entry name" value="TRASH"/>
    <property type="match status" value="1"/>
</dbReference>
<proteinExistence type="predicted"/>
<evidence type="ECO:0000256" key="8">
    <source>
        <dbReference type="ARBA" id="ARBA00022771"/>
    </source>
</evidence>
<feature type="domain" description="Post-SET" evidence="16">
    <location>
        <begin position="1356"/>
        <end position="1372"/>
    </location>
</feature>
<accession>A0ABR4QSF9</accession>
<dbReference type="PROSITE" id="PS51805">
    <property type="entry name" value="EPHD"/>
    <property type="match status" value="1"/>
</dbReference>
<feature type="region of interest" description="Disordered" evidence="14">
    <location>
        <begin position="403"/>
        <end position="423"/>
    </location>
</feature>
<keyword evidence="13" id="KW-0539">Nucleus</keyword>
<feature type="domain" description="PHD-type" evidence="17">
    <location>
        <begin position="802"/>
        <end position="911"/>
    </location>
</feature>
<name>A0ABR4QSF9_9CEST</name>
<evidence type="ECO:0000259" key="15">
    <source>
        <dbReference type="PROSITE" id="PS50280"/>
    </source>
</evidence>
<dbReference type="SUPFAM" id="SSF82199">
    <property type="entry name" value="SET domain"/>
    <property type="match status" value="1"/>
</dbReference>
<comment type="caution">
    <text evidence="18">The sequence shown here is derived from an EMBL/GenBank/DDBJ whole genome shotgun (WGS) entry which is preliminary data.</text>
</comment>
<evidence type="ECO:0000313" key="18">
    <source>
        <dbReference type="EMBL" id="KAL5112595.1"/>
    </source>
</evidence>
<dbReference type="Gene3D" id="3.30.160.360">
    <property type="match status" value="1"/>
</dbReference>
<dbReference type="PROSITE" id="PS51542">
    <property type="entry name" value="FYRN"/>
    <property type="match status" value="1"/>
</dbReference>
<evidence type="ECO:0000259" key="17">
    <source>
        <dbReference type="PROSITE" id="PS51805"/>
    </source>
</evidence>
<keyword evidence="6" id="KW-0479">Metal-binding</keyword>
<reference evidence="18 19" key="1">
    <citation type="journal article" date="2022" name="Front. Cell. Infect. Microbiol.">
        <title>The Genomes of Two Strains of Taenia crassiceps the Animal Model for the Study of Human Cysticercosis.</title>
        <authorList>
            <person name="Bobes R.J."/>
            <person name="Estrada K."/>
            <person name="Rios-Valencia D.G."/>
            <person name="Calderon-Gallegos A."/>
            <person name="de la Torre P."/>
            <person name="Carrero J.C."/>
            <person name="Sanchez-Flores A."/>
            <person name="Laclette J.P."/>
        </authorList>
    </citation>
    <scope>NUCLEOTIDE SEQUENCE [LARGE SCALE GENOMIC DNA]</scope>
    <source>
        <strain evidence="18">WFUcys</strain>
    </source>
</reference>
<feature type="region of interest" description="Disordered" evidence="14">
    <location>
        <begin position="52"/>
        <end position="111"/>
    </location>
</feature>
<dbReference type="SMART" id="SM00317">
    <property type="entry name" value="SET"/>
    <property type="match status" value="1"/>
</dbReference>
<dbReference type="PANTHER" id="PTHR45888">
    <property type="entry name" value="HL01030P-RELATED"/>
    <property type="match status" value="1"/>
</dbReference>
<keyword evidence="19" id="KW-1185">Reference proteome</keyword>
<sequence length="1372" mass="154275">MSVDHRDALLWPQKDNFNREDYSIGAHAFLDSSSVDINCKVEFHMGCWAGSTPLKDSSPSSTEPTSMLSDKSSSRGTVETKNSENTCFSTDTGDTEHPTSEGSLSPLPPSSQYLTEKSNSVLCSVQSAPSYLNSLKSGREVSNSSDAVVTRSRVPQREQLSQEFPVISLNDYTPASAVNDRPPFYDSHSNYYNSPAPNRVSFSNVERSPYYIQSPCGCNTNPDYYSDSRRFSTPSLLSDVLGLPKKSPYQNEVFCQSGPQKFPNSYQLSYSSSHYFWKANSRSPGLPACPQDSLELRRRFAMQQVYQSAQANRRFPRAAGREFYHQVQDRVHQPHYPCMEPYNHFRGPPLEHAESLKYADYLTGGRVSYPGYTLGVNSCGPGRFASPSPWFADAQHYFPQPKAFRPTLESPKKRNASSARCYKRKRAPSVSDAKFPSPKSSTAEVYDLAVGRLLSVNVAQCVSWPELENPIDIYPPEPALKKRKLPCHEVAPESGSAVSTNFLSRRAQKYASLPFTLRSPGVLSSRDLLSYLNNDQKTKLDSNKNLLSNALAAAIARLSESRLLTAPPSPTTQLSIPDPLNLFSIQEEDGPISPSSETVLRQPKRCRIPESVISEIHSNYQRMGESTSLPRFSASRNLRLEKRITMDMIRASITPMRVCQQCKMQILFSSGLVSDPTSSSDEVFCSEACMHKYHSVPRLHRPSTALANTLYADSSIAPVPVLLQSAPSKLCKIIPKASSISKCNRRTQRESSLCVPTQQWKGSRWTIFSSSKPPSSISYLESLEAARKPKAPAFEVLNCAPLPICVLCKRGADETDVSIVGRYLNYTSDKWVHVNCILWCYGVSETMGGCFMNVAKALEQAEHQLCKRCSLPGAGVPCFAGDCAYHYHIYCAYESGCSFYEDKSMFCPKHKDQSLSREKLKNFDVKRRVYLDRDEYALVADVIGTQCLTASGNRLCLRIGTLILDFLGQLLPEHLESGRFHNKSFIYPVGFSTTRIYWSYRRPSRRCHYICTITDSSKTSRNDNDQKFLDGPPSAHPSPIFTVIVKEHGLPDARFKAGDCNTLWQHILHLVRDSRQQASSTTLRLLPEMLRGESLFGLNEPHIVRAIESLPGVEHLTGYVFKFGKMQLISRMPVMINPTGCARSEPKRRNYVRSCDREREQEQRQRRVSRQNHPTTSPPHLGFLRPLNQIPRYCSPSTAVSVSLPFGSTSPPAGKQSPSAQYRALQSEWRNNVLLARSKIQGLGLFASRDIEKSELIIEYLGQLIRNEVGNRRERLYESQSRGIYMFRADDNWIVDATMYGGLARYINHSCEPNCIAEVILYDNQKRIIIIANRLIKKGEELTYDYKLDVETDKGSRIPCLCGSQLCRKWMN</sequence>
<dbReference type="PROSITE" id="PS50868">
    <property type="entry name" value="POST_SET"/>
    <property type="match status" value="1"/>
</dbReference>
<dbReference type="Gene3D" id="3.30.40.10">
    <property type="entry name" value="Zinc/RING finger domain, C3HC4 (zinc finger)"/>
    <property type="match status" value="1"/>
</dbReference>
<dbReference type="InterPro" id="IPR013083">
    <property type="entry name" value="Znf_RING/FYVE/PHD"/>
</dbReference>
<keyword evidence="12" id="KW-0804">Transcription</keyword>
<evidence type="ECO:0000256" key="14">
    <source>
        <dbReference type="SAM" id="MobiDB-lite"/>
    </source>
</evidence>
<evidence type="ECO:0000313" key="19">
    <source>
        <dbReference type="Proteomes" id="UP001651158"/>
    </source>
</evidence>
<dbReference type="Pfam" id="PF13771">
    <property type="entry name" value="zf-HC5HC2H"/>
    <property type="match status" value="1"/>
</dbReference>
<keyword evidence="5" id="KW-0949">S-adenosyl-L-methionine</keyword>
<feature type="region of interest" description="Disordered" evidence="14">
    <location>
        <begin position="1139"/>
        <end position="1182"/>
    </location>
</feature>
<dbReference type="PANTHER" id="PTHR45888:SF6">
    <property type="entry name" value="HL01030P-RELATED"/>
    <property type="match status" value="1"/>
</dbReference>
<keyword evidence="9" id="KW-0862">Zinc</keyword>
<dbReference type="Pfam" id="PF05965">
    <property type="entry name" value="FYRC"/>
    <property type="match status" value="1"/>
</dbReference>
<evidence type="ECO:0000256" key="5">
    <source>
        <dbReference type="ARBA" id="ARBA00022691"/>
    </source>
</evidence>
<feature type="compositionally biased region" description="Polar residues" evidence="14">
    <location>
        <begin position="136"/>
        <end position="147"/>
    </location>
</feature>
<evidence type="ECO:0000256" key="4">
    <source>
        <dbReference type="ARBA" id="ARBA00022679"/>
    </source>
</evidence>
<protein>
    <submittedName>
        <fullName evidence="18">Histone-lysine N-methyltransferase trr</fullName>
    </submittedName>
</protein>
<dbReference type="InterPro" id="IPR003889">
    <property type="entry name" value="FYrich_C"/>
</dbReference>
<dbReference type="Pfam" id="PF00856">
    <property type="entry name" value="SET"/>
    <property type="match status" value="1"/>
</dbReference>
<dbReference type="SMART" id="SM00541">
    <property type="entry name" value="FYRN"/>
    <property type="match status" value="1"/>
</dbReference>
<dbReference type="Gene3D" id="2.170.270.10">
    <property type="entry name" value="SET domain"/>
    <property type="match status" value="1"/>
</dbReference>
<evidence type="ECO:0000259" key="16">
    <source>
        <dbReference type="PROSITE" id="PS50868"/>
    </source>
</evidence>
<dbReference type="EMBL" id="JAKROA010000001">
    <property type="protein sequence ID" value="KAL5112595.1"/>
    <property type="molecule type" value="Genomic_DNA"/>
</dbReference>
<keyword evidence="11" id="KW-0805">Transcription regulation</keyword>
<feature type="domain" description="SET" evidence="15">
    <location>
        <begin position="1231"/>
        <end position="1347"/>
    </location>
</feature>
<dbReference type="SMART" id="SM00542">
    <property type="entry name" value="FYRC"/>
    <property type="match status" value="1"/>
</dbReference>
<dbReference type="InterPro" id="IPR046341">
    <property type="entry name" value="SET_dom_sf"/>
</dbReference>
<evidence type="ECO:0000256" key="13">
    <source>
        <dbReference type="ARBA" id="ARBA00023242"/>
    </source>
</evidence>
<evidence type="ECO:0000256" key="2">
    <source>
        <dbReference type="ARBA" id="ARBA00022553"/>
    </source>
</evidence>
<evidence type="ECO:0000256" key="6">
    <source>
        <dbReference type="ARBA" id="ARBA00022723"/>
    </source>
</evidence>
<organism evidence="18 19">
    <name type="scientific">Taenia crassiceps</name>
    <dbReference type="NCBI Taxonomy" id="6207"/>
    <lineage>
        <taxon>Eukaryota</taxon>
        <taxon>Metazoa</taxon>
        <taxon>Spiralia</taxon>
        <taxon>Lophotrochozoa</taxon>
        <taxon>Platyhelminthes</taxon>
        <taxon>Cestoda</taxon>
        <taxon>Eucestoda</taxon>
        <taxon>Cyclophyllidea</taxon>
        <taxon>Taeniidae</taxon>
        <taxon>Taenia</taxon>
    </lineage>
</organism>
<dbReference type="Proteomes" id="UP001651158">
    <property type="component" value="Unassembled WGS sequence"/>
</dbReference>
<gene>
    <name evidence="18" type="ORF">TcWFU_007823</name>
</gene>
<feature type="compositionally biased region" description="Polar residues" evidence="14">
    <location>
        <begin position="54"/>
        <end position="92"/>
    </location>
</feature>
<feature type="region of interest" description="Disordered" evidence="14">
    <location>
        <begin position="136"/>
        <end position="156"/>
    </location>
</feature>
<evidence type="ECO:0000256" key="9">
    <source>
        <dbReference type="ARBA" id="ARBA00022833"/>
    </source>
</evidence>
<dbReference type="InterPro" id="IPR003888">
    <property type="entry name" value="FYrich_N"/>
</dbReference>
<dbReference type="PROSITE" id="PS50280">
    <property type="entry name" value="SET"/>
    <property type="match status" value="1"/>
</dbReference>
<dbReference type="InterPro" id="IPR011017">
    <property type="entry name" value="TRASH_dom"/>
</dbReference>
<dbReference type="Pfam" id="PF05964">
    <property type="entry name" value="FYRN"/>
    <property type="match status" value="1"/>
</dbReference>
<evidence type="ECO:0000256" key="3">
    <source>
        <dbReference type="ARBA" id="ARBA00022603"/>
    </source>
</evidence>
<feature type="compositionally biased region" description="Basic and acidic residues" evidence="14">
    <location>
        <begin position="1144"/>
        <end position="1165"/>
    </location>
</feature>
<keyword evidence="4" id="KW-0808">Transferase</keyword>
<keyword evidence="8" id="KW-0863">Zinc-finger</keyword>
<evidence type="ECO:0000256" key="10">
    <source>
        <dbReference type="ARBA" id="ARBA00022853"/>
    </source>
</evidence>
<dbReference type="InterPro" id="IPR001214">
    <property type="entry name" value="SET_dom"/>
</dbReference>